<evidence type="ECO:0000313" key="1">
    <source>
        <dbReference type="EMBL" id="GKT32504.1"/>
    </source>
</evidence>
<gene>
    <name evidence="1" type="ORF">ADUPG1_006645</name>
</gene>
<dbReference type="Proteomes" id="UP001057375">
    <property type="component" value="Unassembled WGS sequence"/>
</dbReference>
<organism evidence="1 2">
    <name type="scientific">Aduncisulcus paluster</name>
    <dbReference type="NCBI Taxonomy" id="2918883"/>
    <lineage>
        <taxon>Eukaryota</taxon>
        <taxon>Metamonada</taxon>
        <taxon>Carpediemonas-like organisms</taxon>
        <taxon>Aduncisulcus</taxon>
    </lineage>
</organism>
<accession>A0ABQ5KMG4</accession>
<feature type="non-terminal residue" evidence="1">
    <location>
        <position position="659"/>
    </location>
</feature>
<name>A0ABQ5KMG4_9EUKA</name>
<dbReference type="EMBL" id="BQXS01009997">
    <property type="protein sequence ID" value="GKT32504.1"/>
    <property type="molecule type" value="Genomic_DNA"/>
</dbReference>
<reference evidence="1" key="1">
    <citation type="submission" date="2022-03" db="EMBL/GenBank/DDBJ databases">
        <title>Draft genome sequence of Aduncisulcus paluster, a free-living microaerophilic Fornicata.</title>
        <authorList>
            <person name="Yuyama I."/>
            <person name="Kume K."/>
            <person name="Tamura T."/>
            <person name="Inagaki Y."/>
            <person name="Hashimoto T."/>
        </authorList>
    </citation>
    <scope>NUCLEOTIDE SEQUENCE</scope>
    <source>
        <strain evidence="1">NY0171</strain>
    </source>
</reference>
<evidence type="ECO:0000313" key="2">
    <source>
        <dbReference type="Proteomes" id="UP001057375"/>
    </source>
</evidence>
<keyword evidence="2" id="KW-1185">Reference proteome</keyword>
<comment type="caution">
    <text evidence="1">The sequence shown here is derived from an EMBL/GenBank/DDBJ whole genome shotgun (WGS) entry which is preliminary data.</text>
</comment>
<proteinExistence type="predicted"/>
<protein>
    <submittedName>
        <fullName evidence="1">Uncharacterized protein</fullName>
    </submittedName>
</protein>
<sequence length="659" mass="75598">MPGLIVPFEKPSISIEEQIQIQTEALEFAKKQIAEYLPELRYGTVEYQEKIHQIASSHAKTLNRRCSVCGKKYLIGATIERRPKGLNEKEKEHQKMVQRMVTSGISPFECADGVIEVTTEQRKFLCSKIKGLLPKVAVEAILATIPSTPPPSKEMEKTTPDVEELLEECVIESVEDGEKSVDSHKCEVSAPPIPQTFRLDRCCSVPSYRLAVERKEAKMPFKHFHNIINAHPECLLCIHCRWALNEKVKDGQRTITLSNGEKTTSEDWSRRHLLGEKWQHDFSLGVFRILRPDGSVDKYPFTQRLTFYSPGASPVTNMLSQISILGGMDYESFLRKLKTQDITPKVIRCVHTLPELAASCITQLHGRNAGCVGRDELSDWEYLFDMFQNCLRWTMTILSSYKKVKQMCTRRIYHWISDPFGSRALYNNLFEVLIMATLCRVPRSLIMRPIMMVIFTQMARNFPHFQGKDKKTLLRQIWGHGKNQILMRELFAALSMLGPFSSGGIDEICREMDIYGGLFGEDVCLTTRNDMIRILEEIKSLETAWIHPMISLGEKGHMYEERELTDEIFNFFVQVLDLVNKINAGVVATHDDEIILQFIERNIKTLDKIKDKSFVQITDSGEKQREESMQKLYEKHQGYPGFVGGKKCGWCGKEFKCRG</sequence>